<protein>
    <submittedName>
        <fullName evidence="1">Uncharacterized protein</fullName>
    </submittedName>
</protein>
<reference evidence="1 2" key="1">
    <citation type="journal article" date="2017" name="Int. J. Syst. Evol. Microbiol.">
        <title>Gemmobacter straminiformis sp. nov., isolated from an artificial fountain.</title>
        <authorList>
            <person name="Kang J.Y."/>
            <person name="Kim M.J."/>
            <person name="Chun J."/>
            <person name="Son K.P."/>
            <person name="Jahng K.Y."/>
        </authorList>
    </citation>
    <scope>NUCLEOTIDE SEQUENCE [LARGE SCALE GENOMIC DNA]</scope>
    <source>
        <strain evidence="1 2">CAM-8</strain>
    </source>
</reference>
<gene>
    <name evidence="1" type="ORF">H7F16_08730</name>
</gene>
<dbReference type="RefSeq" id="WP_185797178.1">
    <property type="nucleotide sequence ID" value="NZ_JACLQD010000002.1"/>
</dbReference>
<dbReference type="AlphaFoldDB" id="A0A842I6W6"/>
<dbReference type="Proteomes" id="UP000555411">
    <property type="component" value="Unassembled WGS sequence"/>
</dbReference>
<dbReference type="EMBL" id="JACLQD010000002">
    <property type="protein sequence ID" value="MBC2835590.1"/>
    <property type="molecule type" value="Genomic_DNA"/>
</dbReference>
<keyword evidence="2" id="KW-1185">Reference proteome</keyword>
<comment type="caution">
    <text evidence="1">The sequence shown here is derived from an EMBL/GenBank/DDBJ whole genome shotgun (WGS) entry which is preliminary data.</text>
</comment>
<name>A0A842I6W6_9RHOB</name>
<proteinExistence type="predicted"/>
<evidence type="ECO:0000313" key="1">
    <source>
        <dbReference type="EMBL" id="MBC2835590.1"/>
    </source>
</evidence>
<sequence length="62" mass="7117">MDLSKLLMMILNPIIRRLVNRGIDAGFDRFAGPEEKGAKPDPQTRATIKRLNQSIRIGRKLW</sequence>
<evidence type="ECO:0000313" key="2">
    <source>
        <dbReference type="Proteomes" id="UP000555411"/>
    </source>
</evidence>
<accession>A0A842I6W6</accession>
<organism evidence="1 2">
    <name type="scientific">Paragemmobacter straminiformis</name>
    <dbReference type="NCBI Taxonomy" id="2045119"/>
    <lineage>
        <taxon>Bacteria</taxon>
        <taxon>Pseudomonadati</taxon>
        <taxon>Pseudomonadota</taxon>
        <taxon>Alphaproteobacteria</taxon>
        <taxon>Rhodobacterales</taxon>
        <taxon>Paracoccaceae</taxon>
        <taxon>Paragemmobacter</taxon>
    </lineage>
</organism>